<accession>A0A6L9L4Y2</accession>
<name>A0A6L9L4Y2_9BACT</name>
<dbReference type="RefSeq" id="WP_163948082.1">
    <property type="nucleotide sequence ID" value="NZ_JAAFZH010000004.1"/>
</dbReference>
<comment type="caution">
    <text evidence="1">The sequence shown here is derived from an EMBL/GenBank/DDBJ whole genome shotgun (WGS) entry which is preliminary data.</text>
</comment>
<evidence type="ECO:0008006" key="3">
    <source>
        <dbReference type="Google" id="ProtNLM"/>
    </source>
</evidence>
<dbReference type="InterPro" id="IPR023214">
    <property type="entry name" value="HAD_sf"/>
</dbReference>
<evidence type="ECO:0000313" key="1">
    <source>
        <dbReference type="EMBL" id="NDU95646.1"/>
    </source>
</evidence>
<dbReference type="SUPFAM" id="SSF56784">
    <property type="entry name" value="HAD-like"/>
    <property type="match status" value="1"/>
</dbReference>
<reference evidence="1 2" key="1">
    <citation type="submission" date="2020-02" db="EMBL/GenBank/DDBJ databases">
        <title>Draft genome sequence of two Spirosoma agri KCTC 52727 and Spirosoma terrae KCTC 52035.</title>
        <authorList>
            <person name="Rojas J."/>
            <person name="Ambika Manirajan B."/>
            <person name="Suarez C."/>
            <person name="Ratering S."/>
            <person name="Schnell S."/>
        </authorList>
    </citation>
    <scope>NUCLEOTIDE SEQUENCE [LARGE SCALE GENOMIC DNA]</scope>
    <source>
        <strain evidence="1 2">KCTC 52035</strain>
    </source>
</reference>
<gene>
    <name evidence="1" type="ORF">GK108_12250</name>
</gene>
<dbReference type="Proteomes" id="UP000474175">
    <property type="component" value="Unassembled WGS sequence"/>
</dbReference>
<keyword evidence="2" id="KW-1185">Reference proteome</keyword>
<dbReference type="InterPro" id="IPR036412">
    <property type="entry name" value="HAD-like_sf"/>
</dbReference>
<dbReference type="EMBL" id="JAAFZH010000004">
    <property type="protein sequence ID" value="NDU95646.1"/>
    <property type="molecule type" value="Genomic_DNA"/>
</dbReference>
<proteinExistence type="predicted"/>
<protein>
    <recommendedName>
        <fullName evidence="3">HAD family hydrolase</fullName>
    </recommendedName>
</protein>
<evidence type="ECO:0000313" key="2">
    <source>
        <dbReference type="Proteomes" id="UP000474175"/>
    </source>
</evidence>
<dbReference type="AlphaFoldDB" id="A0A6L9L4Y2"/>
<organism evidence="1 2">
    <name type="scientific">Spirosoma terrae</name>
    <dbReference type="NCBI Taxonomy" id="1968276"/>
    <lineage>
        <taxon>Bacteria</taxon>
        <taxon>Pseudomonadati</taxon>
        <taxon>Bacteroidota</taxon>
        <taxon>Cytophagia</taxon>
        <taxon>Cytophagales</taxon>
        <taxon>Cytophagaceae</taxon>
        <taxon>Spirosoma</taxon>
    </lineage>
</organism>
<dbReference type="Gene3D" id="3.40.50.1000">
    <property type="entry name" value="HAD superfamily/HAD-like"/>
    <property type="match status" value="1"/>
</dbReference>
<sequence>MFTIAVDFDGTIAYHDWGKTPQFVPGALETLTLWNQQPNIQLVLNTMRSGKYLEEAIWFLETHGIKFVGYNQNPTQQKWTSSPKVYANLYIDDASLGCPVTKPDIFTPGGRPYVDWAKVDQLVSEMVLFVEPIHQD</sequence>